<dbReference type="SUPFAM" id="SSF81901">
    <property type="entry name" value="HCP-like"/>
    <property type="match status" value="2"/>
</dbReference>
<dbReference type="Proteomes" id="UP000220251">
    <property type="component" value="Unassembled WGS sequence"/>
</dbReference>
<sequence>MNPFNFPYFQYPLFAPLNPGQGNPLQPAPIAPGPHLQPLFQQAIPPQMAMANPMAFNPLPAMQTVPQGIFVGQALPAPTAPEPMAEEESKGVKRKLEETANVGVATKKARREDGAVKPPALRKGYFRLDETLLHPAEKEDLFPRLERQQALESAYGAALEDVRKLMCEGPTTQEQRQAVVDFLEDLLQQGVARSAFALASLILKYPEDLKFRQEDALSYYKRGVELGCGECCFAFGAALSKNYPDGEKSAEVAYCWRVAAALGHPKARYNYAYCLFQGNGVEADPATAVKLFEENAEILKQTEAEYRFAYQLLYGVHVTKDLPRAYELFKRAAAKGHLEAEHNLAACFYFGDGIAVNKPEACALYKKCADRGHKVAQYTYAAMKLTGDGVETNVEEAIHYMQLSADQDYPSALHGLALRYAAGDGVPMDKKKAYELYKKAADGAGHMKSFFQLGKMFETGDGVDCDIVKALDYYVLAHKKGAPIQNKMKSFMKVEMAKGEFES</sequence>
<keyword evidence="2" id="KW-1185">Reference proteome</keyword>
<evidence type="ECO:0000313" key="1">
    <source>
        <dbReference type="EMBL" id="CRX38583.1"/>
    </source>
</evidence>
<evidence type="ECO:0000313" key="2">
    <source>
        <dbReference type="Proteomes" id="UP000220251"/>
    </source>
</evidence>
<protein>
    <submittedName>
        <fullName evidence="1">Uncharacterized protein</fullName>
    </submittedName>
</protein>
<name>A0A0H5DR20_9BACT</name>
<dbReference type="Gene3D" id="1.25.40.10">
    <property type="entry name" value="Tetratricopeptide repeat domain"/>
    <property type="match status" value="2"/>
</dbReference>
<reference evidence="2" key="1">
    <citation type="submission" date="2015-06" db="EMBL/GenBank/DDBJ databases">
        <authorList>
            <person name="Bertelli C."/>
        </authorList>
    </citation>
    <scope>NUCLEOTIDE SEQUENCE [LARGE SCALE GENOMIC DNA]</scope>
    <source>
        <strain evidence="2">CRIB-30</strain>
    </source>
</reference>
<dbReference type="InterPro" id="IPR011990">
    <property type="entry name" value="TPR-like_helical_dom_sf"/>
</dbReference>
<dbReference type="PANTHER" id="PTHR11102">
    <property type="entry name" value="SEL-1-LIKE PROTEIN"/>
    <property type="match status" value="1"/>
</dbReference>
<dbReference type="AlphaFoldDB" id="A0A0H5DR20"/>
<accession>A0A0H5DR20</accession>
<dbReference type="RefSeq" id="WP_098038438.1">
    <property type="nucleotide sequence ID" value="NZ_CWGJ01000012.1"/>
</dbReference>
<dbReference type="OrthoDB" id="1442375at2"/>
<organism evidence="1 2">
    <name type="scientific">Estrella lausannensis</name>
    <dbReference type="NCBI Taxonomy" id="483423"/>
    <lineage>
        <taxon>Bacteria</taxon>
        <taxon>Pseudomonadati</taxon>
        <taxon>Chlamydiota</taxon>
        <taxon>Chlamydiia</taxon>
        <taxon>Parachlamydiales</taxon>
        <taxon>Candidatus Criblamydiaceae</taxon>
        <taxon>Estrella</taxon>
    </lineage>
</organism>
<dbReference type="EMBL" id="CWGJ01000012">
    <property type="protein sequence ID" value="CRX38583.1"/>
    <property type="molecule type" value="Genomic_DNA"/>
</dbReference>
<dbReference type="InterPro" id="IPR050767">
    <property type="entry name" value="Sel1_AlgK"/>
</dbReference>
<gene>
    <name evidence="1" type="ORF">ELAC_1242</name>
</gene>
<dbReference type="SMART" id="SM00671">
    <property type="entry name" value="SEL1"/>
    <property type="match status" value="6"/>
</dbReference>
<dbReference type="InterPro" id="IPR006597">
    <property type="entry name" value="Sel1-like"/>
</dbReference>
<dbReference type="Pfam" id="PF08238">
    <property type="entry name" value="Sel1"/>
    <property type="match status" value="6"/>
</dbReference>
<proteinExistence type="predicted"/>
<dbReference type="PANTHER" id="PTHR11102:SF160">
    <property type="entry name" value="ERAD-ASSOCIATED E3 UBIQUITIN-PROTEIN LIGASE COMPONENT HRD3"/>
    <property type="match status" value="1"/>
</dbReference>